<dbReference type="InterPro" id="IPR024320">
    <property type="entry name" value="LPG_synthase_C"/>
</dbReference>
<sequence length="304" mass="35008">MLRFTDFKPVSLDEHDLFSRHYRQYPQVHSDNTFANMVCWNHYADYRFAEVEGSIVLSSTIDGVTAFRMPIGPRNPDLLEDVVDLALREGSDIPLRVLDPANEAWLREAYPGLPLHENRDFFDYIYRTEDLAKLAGKNYATIRRQVNRFGREYAYTVEGITEENIEEVWEFLVVWCEWRDCDSEPLLAYEKEAILFAVNNFFATGLEGCIIRIGGTIGAISIVGPVNESMAVVHFEKALPETYRNIYKVITTETAAALQDRYPYVNRECDMGVAGLRESKTRYHPAYMVGVYYVTRADLEACCR</sequence>
<protein>
    <recommendedName>
        <fullName evidence="1">Phosphatidylglycerol lysyltransferase C-terminal domain-containing protein</fullName>
    </recommendedName>
</protein>
<dbReference type="PIRSF" id="PIRSF018688">
    <property type="entry name" value="UCP018688"/>
    <property type="match status" value="1"/>
</dbReference>
<dbReference type="RefSeq" id="WP_074369557.1">
    <property type="nucleotide sequence ID" value="NZ_FMID01000028.1"/>
</dbReference>
<name>A0A1M4MK62_9EURY</name>
<evidence type="ECO:0000259" key="1">
    <source>
        <dbReference type="Pfam" id="PF09924"/>
    </source>
</evidence>
<dbReference type="InterPro" id="IPR016732">
    <property type="entry name" value="UCP018688"/>
</dbReference>
<dbReference type="Gene3D" id="3.40.630.30">
    <property type="match status" value="1"/>
</dbReference>
<dbReference type="AlphaFoldDB" id="A0A1M4MK62"/>
<dbReference type="Pfam" id="PF09924">
    <property type="entry name" value="LPG_synthase_C"/>
    <property type="match status" value="1"/>
</dbReference>
<dbReference type="PANTHER" id="PTHR41373">
    <property type="entry name" value="DUF2156 DOMAIN-CONTAINING PROTEIN"/>
    <property type="match status" value="1"/>
</dbReference>
<dbReference type="Proteomes" id="UP000184671">
    <property type="component" value="Unassembled WGS sequence"/>
</dbReference>
<dbReference type="EMBL" id="FMID01000028">
    <property type="protein sequence ID" value="SCL75283.1"/>
    <property type="molecule type" value="Genomic_DNA"/>
</dbReference>
<feature type="domain" description="Phosphatidylglycerol lysyltransferase C-terminal" evidence="1">
    <location>
        <begin position="23"/>
        <end position="294"/>
    </location>
</feature>
<dbReference type="SUPFAM" id="SSF55729">
    <property type="entry name" value="Acyl-CoA N-acyltransferases (Nat)"/>
    <property type="match status" value="2"/>
</dbReference>
<dbReference type="STRING" id="118126.L21_1178"/>
<evidence type="ECO:0000313" key="3">
    <source>
        <dbReference type="Proteomes" id="UP000184671"/>
    </source>
</evidence>
<dbReference type="PANTHER" id="PTHR41373:SF1">
    <property type="entry name" value="PHOSPHATIDYLGLYCEROL LYSYLTRANSFERASE C-TERMINAL DOMAIN-CONTAINING PROTEIN"/>
    <property type="match status" value="1"/>
</dbReference>
<evidence type="ECO:0000313" key="2">
    <source>
        <dbReference type="EMBL" id="SCL75283.1"/>
    </source>
</evidence>
<gene>
    <name evidence="2" type="ORF">L21_1178</name>
</gene>
<dbReference type="InterPro" id="IPR016181">
    <property type="entry name" value="Acyl_CoA_acyltransferase"/>
</dbReference>
<dbReference type="OrthoDB" id="130671at2157"/>
<proteinExistence type="predicted"/>
<reference evidence="2 3" key="1">
    <citation type="submission" date="2016-08" db="EMBL/GenBank/DDBJ databases">
        <authorList>
            <person name="Seilhamer J.J."/>
        </authorList>
    </citation>
    <scope>NUCLEOTIDE SEQUENCE [LARGE SCALE GENOMIC DNA]</scope>
    <source>
        <strain evidence="2">L21-II-0</strain>
    </source>
</reference>
<organism evidence="2 3">
    <name type="scientific">Methanoculleus chikugoensis</name>
    <dbReference type="NCBI Taxonomy" id="118126"/>
    <lineage>
        <taxon>Archaea</taxon>
        <taxon>Methanobacteriati</taxon>
        <taxon>Methanobacteriota</taxon>
        <taxon>Stenosarchaea group</taxon>
        <taxon>Methanomicrobia</taxon>
        <taxon>Methanomicrobiales</taxon>
        <taxon>Methanomicrobiaceae</taxon>
        <taxon>Methanoculleus</taxon>
    </lineage>
</organism>
<accession>A0A1M4MK62</accession>